<dbReference type="PANTHER" id="PTHR14154">
    <property type="entry name" value="UPF0041 BRAIN PROTEIN 44-RELATED"/>
    <property type="match status" value="1"/>
</dbReference>
<keyword evidence="7 9" id="KW-0496">Mitochondrion</keyword>
<evidence type="ECO:0000313" key="10">
    <source>
        <dbReference type="EMBL" id="KXN72870.1"/>
    </source>
</evidence>
<comment type="function">
    <text evidence="9">Mediates the uptake of pyruvate into mitochondria.</text>
</comment>
<sequence>MASLINKLSNKLSSPEFRNYIMSTHFWGPVANWGIPLAAFSDLKKDPELISVKPRNLLLFGCHATNEALQLTQGYRFIDYHYLGGKDKLLGATEAKH</sequence>
<dbReference type="OrthoDB" id="1697690at2759"/>
<dbReference type="AlphaFoldDB" id="A0A137PD02"/>
<evidence type="ECO:0000256" key="4">
    <source>
        <dbReference type="ARBA" id="ARBA00022692"/>
    </source>
</evidence>
<comment type="similarity">
    <text evidence="2 9">Belongs to the mitochondrial pyruvate carrier (MPC) (TC 2.A.105) family.</text>
</comment>
<keyword evidence="6" id="KW-1133">Transmembrane helix</keyword>
<keyword evidence="5 9" id="KW-0999">Mitochondrion inner membrane</keyword>
<keyword evidence="3 9" id="KW-0813">Transport</keyword>
<dbReference type="STRING" id="796925.A0A137PD02"/>
<evidence type="ECO:0000256" key="8">
    <source>
        <dbReference type="ARBA" id="ARBA00023136"/>
    </source>
</evidence>
<comment type="subcellular location">
    <subcellularLocation>
        <location evidence="1 9">Mitochondrion inner membrane</location>
        <topology evidence="1 9">Multi-pass membrane protein</topology>
    </subcellularLocation>
</comment>
<evidence type="ECO:0000313" key="11">
    <source>
        <dbReference type="Proteomes" id="UP000070444"/>
    </source>
</evidence>
<evidence type="ECO:0000256" key="3">
    <source>
        <dbReference type="ARBA" id="ARBA00022448"/>
    </source>
</evidence>
<dbReference type="Pfam" id="PF03650">
    <property type="entry name" value="MPC"/>
    <property type="match status" value="1"/>
</dbReference>
<keyword evidence="4" id="KW-0812">Transmembrane</keyword>
<organism evidence="10 11">
    <name type="scientific">Conidiobolus coronatus (strain ATCC 28846 / CBS 209.66 / NRRL 28638)</name>
    <name type="common">Delacroixia coronata</name>
    <dbReference type="NCBI Taxonomy" id="796925"/>
    <lineage>
        <taxon>Eukaryota</taxon>
        <taxon>Fungi</taxon>
        <taxon>Fungi incertae sedis</taxon>
        <taxon>Zoopagomycota</taxon>
        <taxon>Entomophthoromycotina</taxon>
        <taxon>Entomophthoromycetes</taxon>
        <taxon>Entomophthorales</taxon>
        <taxon>Ancylistaceae</taxon>
        <taxon>Conidiobolus</taxon>
    </lineage>
</organism>
<dbReference type="InterPro" id="IPR005336">
    <property type="entry name" value="MPC"/>
</dbReference>
<protein>
    <recommendedName>
        <fullName evidence="9">Mitochondrial pyruvate carrier</fullName>
    </recommendedName>
</protein>
<proteinExistence type="inferred from homology"/>
<keyword evidence="8" id="KW-0472">Membrane</keyword>
<dbReference type="Proteomes" id="UP000070444">
    <property type="component" value="Unassembled WGS sequence"/>
</dbReference>
<evidence type="ECO:0000256" key="6">
    <source>
        <dbReference type="ARBA" id="ARBA00022989"/>
    </source>
</evidence>
<reference evidence="10 11" key="1">
    <citation type="journal article" date="2015" name="Genome Biol. Evol.">
        <title>Phylogenomic analyses indicate that early fungi evolved digesting cell walls of algal ancestors of land plants.</title>
        <authorList>
            <person name="Chang Y."/>
            <person name="Wang S."/>
            <person name="Sekimoto S."/>
            <person name="Aerts A.L."/>
            <person name="Choi C."/>
            <person name="Clum A."/>
            <person name="LaButti K.M."/>
            <person name="Lindquist E.A."/>
            <person name="Yee Ngan C."/>
            <person name="Ohm R.A."/>
            <person name="Salamov A.A."/>
            <person name="Grigoriev I.V."/>
            <person name="Spatafora J.W."/>
            <person name="Berbee M.L."/>
        </authorList>
    </citation>
    <scope>NUCLEOTIDE SEQUENCE [LARGE SCALE GENOMIC DNA]</scope>
    <source>
        <strain evidence="10 11">NRRL 28638</strain>
    </source>
</reference>
<dbReference type="GO" id="GO:0006850">
    <property type="term" value="P:pyruvate import into mitochondria"/>
    <property type="evidence" value="ECO:0007669"/>
    <property type="project" value="InterPro"/>
</dbReference>
<evidence type="ECO:0000256" key="1">
    <source>
        <dbReference type="ARBA" id="ARBA00004448"/>
    </source>
</evidence>
<evidence type="ECO:0000256" key="2">
    <source>
        <dbReference type="ARBA" id="ARBA00006416"/>
    </source>
</evidence>
<evidence type="ECO:0000256" key="9">
    <source>
        <dbReference type="RuleBase" id="RU363100"/>
    </source>
</evidence>
<evidence type="ECO:0000256" key="7">
    <source>
        <dbReference type="ARBA" id="ARBA00023128"/>
    </source>
</evidence>
<evidence type="ECO:0000256" key="5">
    <source>
        <dbReference type="ARBA" id="ARBA00022792"/>
    </source>
</evidence>
<dbReference type="EMBL" id="KQ964445">
    <property type="protein sequence ID" value="KXN72870.1"/>
    <property type="molecule type" value="Genomic_DNA"/>
</dbReference>
<name>A0A137PD02_CONC2</name>
<accession>A0A137PD02</accession>
<gene>
    <name evidence="10" type="ORF">CONCODRAFT_125040</name>
</gene>
<dbReference type="GO" id="GO:0005743">
    <property type="term" value="C:mitochondrial inner membrane"/>
    <property type="evidence" value="ECO:0007669"/>
    <property type="project" value="UniProtKB-SubCell"/>
</dbReference>
<keyword evidence="11" id="KW-1185">Reference proteome</keyword>